<keyword evidence="2" id="KW-1185">Reference proteome</keyword>
<dbReference type="EMBL" id="PQXL01000982">
    <property type="protein sequence ID" value="THV43736.1"/>
    <property type="molecule type" value="Genomic_DNA"/>
</dbReference>
<evidence type="ECO:0000313" key="2">
    <source>
        <dbReference type="Proteomes" id="UP000308671"/>
    </source>
</evidence>
<sequence>MYSPLYNTPPSEDAEQPTQLVFTLNTLCWVVDEKGYRLLSGLYKRAGRGVIFRELACLVNNYKGAEQDSSNNVDEEDVSMWRIVPLRYAADYAEFEAAHMWSVLSSMFTIHDHIIGL</sequence>
<dbReference type="AlphaFoldDB" id="A0A4V4HT06"/>
<evidence type="ECO:0000313" key="1">
    <source>
        <dbReference type="EMBL" id="THV43736.1"/>
    </source>
</evidence>
<accession>A0A4V4HT06</accession>
<organism evidence="1 2">
    <name type="scientific">Botrytis galanthina</name>
    <dbReference type="NCBI Taxonomy" id="278940"/>
    <lineage>
        <taxon>Eukaryota</taxon>
        <taxon>Fungi</taxon>
        <taxon>Dikarya</taxon>
        <taxon>Ascomycota</taxon>
        <taxon>Pezizomycotina</taxon>
        <taxon>Leotiomycetes</taxon>
        <taxon>Helotiales</taxon>
        <taxon>Sclerotiniaceae</taxon>
        <taxon>Botrytis</taxon>
    </lineage>
</organism>
<gene>
    <name evidence="1" type="ORF">BGAL_0987g00010</name>
</gene>
<comment type="caution">
    <text evidence="1">The sequence shown here is derived from an EMBL/GenBank/DDBJ whole genome shotgun (WGS) entry which is preliminary data.</text>
</comment>
<reference evidence="1 2" key="1">
    <citation type="submission" date="2017-12" db="EMBL/GenBank/DDBJ databases">
        <title>Comparative genomics of Botrytis spp.</title>
        <authorList>
            <person name="Valero-Jimenez C.A."/>
            <person name="Tapia P."/>
            <person name="Veloso J."/>
            <person name="Silva-Moreno E."/>
            <person name="Staats M."/>
            <person name="Valdes J.H."/>
            <person name="Van Kan J.A.L."/>
        </authorList>
    </citation>
    <scope>NUCLEOTIDE SEQUENCE [LARGE SCALE GENOMIC DNA]</scope>
    <source>
        <strain evidence="1 2">MUCL435</strain>
    </source>
</reference>
<protein>
    <submittedName>
        <fullName evidence="1">Uncharacterized protein</fullName>
    </submittedName>
</protein>
<proteinExistence type="predicted"/>
<dbReference type="Proteomes" id="UP000308671">
    <property type="component" value="Unassembled WGS sequence"/>
</dbReference>
<name>A0A4V4HT06_9HELO</name>